<evidence type="ECO:0000313" key="1">
    <source>
        <dbReference type="EMBL" id="CAE8620737.1"/>
    </source>
</evidence>
<evidence type="ECO:0000313" key="2">
    <source>
        <dbReference type="Proteomes" id="UP000654075"/>
    </source>
</evidence>
<organism evidence="1 2">
    <name type="scientific">Polarella glacialis</name>
    <name type="common">Dinoflagellate</name>
    <dbReference type="NCBI Taxonomy" id="89957"/>
    <lineage>
        <taxon>Eukaryota</taxon>
        <taxon>Sar</taxon>
        <taxon>Alveolata</taxon>
        <taxon>Dinophyceae</taxon>
        <taxon>Suessiales</taxon>
        <taxon>Suessiaceae</taxon>
        <taxon>Polarella</taxon>
    </lineage>
</organism>
<dbReference type="OrthoDB" id="414148at2759"/>
<dbReference type="AlphaFoldDB" id="A0A813G7E3"/>
<comment type="caution">
    <text evidence="1">The sequence shown here is derived from an EMBL/GenBank/DDBJ whole genome shotgun (WGS) entry which is preliminary data.</text>
</comment>
<dbReference type="Proteomes" id="UP000654075">
    <property type="component" value="Unassembled WGS sequence"/>
</dbReference>
<dbReference type="EMBL" id="CAJNNV010027568">
    <property type="protein sequence ID" value="CAE8620737.1"/>
    <property type="molecule type" value="Genomic_DNA"/>
</dbReference>
<feature type="non-terminal residue" evidence="1">
    <location>
        <position position="1"/>
    </location>
</feature>
<reference evidence="1" key="1">
    <citation type="submission" date="2021-02" db="EMBL/GenBank/DDBJ databases">
        <authorList>
            <person name="Dougan E. K."/>
            <person name="Rhodes N."/>
            <person name="Thang M."/>
            <person name="Chan C."/>
        </authorList>
    </citation>
    <scope>NUCLEOTIDE SEQUENCE</scope>
</reference>
<protein>
    <submittedName>
        <fullName evidence="1">Uncharacterized protein</fullName>
    </submittedName>
</protein>
<keyword evidence="2" id="KW-1185">Reference proteome</keyword>
<sequence length="329" mass="36505">VVERRRYPGIISTDRVEVFCPDEMDLLAAWAYLPISTTEESRQSRIRTYSAYEGRKQTRYCTRRTVGESCCRCGEKVSILHVAGDMKNWPAMQGLLRAYLPPWKDPPSGDVFVRSASRSWTGGSQRMEQVFAQTEMEALVVAKQLGYFAVFSRCVTFVTKQDDLAVITNYHLAQLKEVSIPLLLEIETTAKRDASVRIGPSLLAGIEIVFGIDGGQSSCVRWVRSGLVGNSQHVAVPGQAAWSSRGDLICVPHAPQKQPLVTTEGSEDHWYTLKVRLDLDGRMEISDGNLVWGTYIPEFMLAILKKESQLSVGVGSPVSAKWALCKGEG</sequence>
<accession>A0A813G7E3</accession>
<gene>
    <name evidence="1" type="ORF">PGLA1383_LOCUS38274</name>
</gene>
<dbReference type="OMA" id="WAYLPIS"/>
<proteinExistence type="predicted"/>
<name>A0A813G7E3_POLGL</name>